<keyword evidence="1 3" id="KW-0807">Transducer</keyword>
<evidence type="ECO:0000313" key="7">
    <source>
        <dbReference type="EMBL" id="TRW27023.1"/>
    </source>
</evidence>
<dbReference type="PANTHER" id="PTHR32089:SF112">
    <property type="entry name" value="LYSOZYME-LIKE PROTEIN-RELATED"/>
    <property type="match status" value="1"/>
</dbReference>
<dbReference type="Proteomes" id="UP000319424">
    <property type="component" value="Unassembled WGS sequence"/>
</dbReference>
<sequence length="569" mass="63444">MKLNDIKIRSLLKGIIVIIVLTLFILIAMLSVMAKANKNVMQTYDRQFEFSQIAQSVADASDYLTNEARLYVMTTDKKHLDNYWEEVNTTKRREKGIERLNEMKTPQEFIDTLQKATQESANLAKIEDIAMKSLEQGDIDAARTMMFDTNYASYKEKIDGYVNQFITQLNEYSAKKVSEATAFSTTINYIVYAVIILLVIVLTTSFTFIGKKVSALNEIKKQMDDLAGSEGDLTKRLEVKSKDETGEIAQSFNMFTGKVHEIVSEVNSKALEIENNSESLKLNIQKSSNSSEEISKVVEEIARGASDQARDTEDSAVKVNEMGQALENDFTLMKNLREVGTQIEKKKDEGFKILDELIEKTEKSSKDSEQINIIVTQTNEYAQKIETASQMIQGIADQTNLLALNAAIEAARAGEAGKGFAVVADNVRTLAEQSIGFAQEINTVITALKERSEKAVDTVKILSEAIKAQSAEVYSTQDKFNDISNSLGDLKNVVVDLEKTTDLLDNKKVEIVDIVQNLSAIAEENAASTQETTATIQEQSASLHMVSQQTQVLHDDIIDIKDTINKFKF</sequence>
<proteinExistence type="inferred from homology"/>
<dbReference type="GO" id="GO:0016020">
    <property type="term" value="C:membrane"/>
    <property type="evidence" value="ECO:0007669"/>
    <property type="project" value="InterPro"/>
</dbReference>
<evidence type="ECO:0000259" key="6">
    <source>
        <dbReference type="PROSITE" id="PS50885"/>
    </source>
</evidence>
<evidence type="ECO:0000256" key="4">
    <source>
        <dbReference type="SAM" id="Phobius"/>
    </source>
</evidence>
<evidence type="ECO:0000313" key="8">
    <source>
        <dbReference type="Proteomes" id="UP000319424"/>
    </source>
</evidence>
<dbReference type="EMBL" id="VJXW01000005">
    <property type="protein sequence ID" value="TRW27023.1"/>
    <property type="molecule type" value="Genomic_DNA"/>
</dbReference>
<dbReference type="PROSITE" id="PS50111">
    <property type="entry name" value="CHEMOTAXIS_TRANSDUC_2"/>
    <property type="match status" value="1"/>
</dbReference>
<dbReference type="PRINTS" id="PR00260">
    <property type="entry name" value="CHEMTRNSDUCR"/>
</dbReference>
<comment type="similarity">
    <text evidence="2">Belongs to the methyl-accepting chemotaxis (MCP) protein family.</text>
</comment>
<evidence type="ECO:0000256" key="3">
    <source>
        <dbReference type="PROSITE-ProRule" id="PRU00284"/>
    </source>
</evidence>
<keyword evidence="4" id="KW-1133">Transmembrane helix</keyword>
<gene>
    <name evidence="7" type="ORF">FL857_04760</name>
</gene>
<dbReference type="AlphaFoldDB" id="A0A552V970"/>
<dbReference type="InterPro" id="IPR004090">
    <property type="entry name" value="Chemotax_Me-accpt_rcpt"/>
</dbReference>
<dbReference type="RefSeq" id="WP_144397987.1">
    <property type="nucleotide sequence ID" value="NZ_VJXW01000005.1"/>
</dbReference>
<feature type="domain" description="HAMP" evidence="6">
    <location>
        <begin position="210"/>
        <end position="264"/>
    </location>
</feature>
<dbReference type="PANTHER" id="PTHR32089">
    <property type="entry name" value="METHYL-ACCEPTING CHEMOTAXIS PROTEIN MCPB"/>
    <property type="match status" value="1"/>
</dbReference>
<dbReference type="CDD" id="cd06225">
    <property type="entry name" value="HAMP"/>
    <property type="match status" value="1"/>
</dbReference>
<dbReference type="InterPro" id="IPR003660">
    <property type="entry name" value="HAMP_dom"/>
</dbReference>
<dbReference type="GO" id="GO:0006935">
    <property type="term" value="P:chemotaxis"/>
    <property type="evidence" value="ECO:0007669"/>
    <property type="project" value="InterPro"/>
</dbReference>
<keyword evidence="4" id="KW-0812">Transmembrane</keyword>
<dbReference type="GO" id="GO:0004888">
    <property type="term" value="F:transmembrane signaling receptor activity"/>
    <property type="evidence" value="ECO:0007669"/>
    <property type="project" value="InterPro"/>
</dbReference>
<dbReference type="Pfam" id="PF00672">
    <property type="entry name" value="HAMP"/>
    <property type="match status" value="1"/>
</dbReference>
<dbReference type="SMART" id="SM00283">
    <property type="entry name" value="MA"/>
    <property type="match status" value="1"/>
</dbReference>
<evidence type="ECO:0000259" key="5">
    <source>
        <dbReference type="PROSITE" id="PS50111"/>
    </source>
</evidence>
<dbReference type="Pfam" id="PF00015">
    <property type="entry name" value="MCPsignal"/>
    <property type="match status" value="1"/>
</dbReference>
<name>A0A552V970_9FIRM</name>
<reference evidence="7 8" key="1">
    <citation type="submission" date="2019-07" db="EMBL/GenBank/DDBJ databases">
        <title>Criibacterium bergeronii gen. nov., sp. nov. isolated from human clinical samples.</title>
        <authorList>
            <person name="Maheux A.F."/>
            <person name="Boudreau D.K."/>
            <person name="Berube E."/>
            <person name="Brodeur S."/>
            <person name="Bernard K.A."/>
            <person name="Abed J.Y."/>
            <person name="Ducrey E."/>
            <person name="Guay E.F."/>
            <person name="Raymond F."/>
            <person name="Corbeil J."/>
            <person name="Domingo M.-C."/>
            <person name="Roy P.H."/>
            <person name="Boissinot M."/>
            <person name="Tocheva E.I."/>
            <person name="Omar R.F."/>
        </authorList>
    </citation>
    <scope>NUCLEOTIDE SEQUENCE [LARGE SCALE GENOMIC DNA]</scope>
    <source>
        <strain evidence="7 8">CCRI-24246</strain>
    </source>
</reference>
<dbReference type="Gene3D" id="1.10.287.950">
    <property type="entry name" value="Methyl-accepting chemotaxis protein"/>
    <property type="match status" value="1"/>
</dbReference>
<evidence type="ECO:0000256" key="1">
    <source>
        <dbReference type="ARBA" id="ARBA00023224"/>
    </source>
</evidence>
<keyword evidence="4" id="KW-0472">Membrane</keyword>
<dbReference type="GO" id="GO:0007165">
    <property type="term" value="P:signal transduction"/>
    <property type="evidence" value="ECO:0007669"/>
    <property type="project" value="UniProtKB-KW"/>
</dbReference>
<dbReference type="Gene3D" id="1.10.8.500">
    <property type="entry name" value="HAMP domain in histidine kinase"/>
    <property type="match status" value="1"/>
</dbReference>
<organism evidence="7 8">
    <name type="scientific">Criibacterium bergeronii</name>
    <dbReference type="NCBI Taxonomy" id="1871336"/>
    <lineage>
        <taxon>Bacteria</taxon>
        <taxon>Bacillati</taxon>
        <taxon>Bacillota</taxon>
        <taxon>Clostridia</taxon>
        <taxon>Peptostreptococcales</taxon>
        <taxon>Filifactoraceae</taxon>
        <taxon>Criibacterium</taxon>
    </lineage>
</organism>
<dbReference type="SMART" id="SM00304">
    <property type="entry name" value="HAMP"/>
    <property type="match status" value="1"/>
</dbReference>
<comment type="caution">
    <text evidence="7">The sequence shown here is derived from an EMBL/GenBank/DDBJ whole genome shotgun (WGS) entry which is preliminary data.</text>
</comment>
<feature type="transmembrane region" description="Helical" evidence="4">
    <location>
        <begin position="189"/>
        <end position="210"/>
    </location>
</feature>
<accession>A0A552V970</accession>
<protein>
    <submittedName>
        <fullName evidence="7">Methyl-accepting chemotaxis protein</fullName>
    </submittedName>
</protein>
<feature type="transmembrane region" description="Helical" evidence="4">
    <location>
        <begin position="12"/>
        <end position="34"/>
    </location>
</feature>
<dbReference type="PROSITE" id="PS50885">
    <property type="entry name" value="HAMP"/>
    <property type="match status" value="1"/>
</dbReference>
<dbReference type="SUPFAM" id="SSF58104">
    <property type="entry name" value="Methyl-accepting chemotaxis protein (MCP) signaling domain"/>
    <property type="match status" value="1"/>
</dbReference>
<dbReference type="OrthoDB" id="369336at2"/>
<feature type="domain" description="Methyl-accepting transducer" evidence="5">
    <location>
        <begin position="283"/>
        <end position="540"/>
    </location>
</feature>
<dbReference type="InterPro" id="IPR004089">
    <property type="entry name" value="MCPsignal_dom"/>
</dbReference>
<evidence type="ECO:0000256" key="2">
    <source>
        <dbReference type="ARBA" id="ARBA00029447"/>
    </source>
</evidence>